<evidence type="ECO:0000313" key="3">
    <source>
        <dbReference type="EMBL" id="MFG3191155.1"/>
    </source>
</evidence>
<dbReference type="EMBL" id="JBICZW010000011">
    <property type="protein sequence ID" value="MFG3191155.1"/>
    <property type="molecule type" value="Genomic_DNA"/>
</dbReference>
<feature type="transmembrane region" description="Helical" evidence="1">
    <location>
        <begin position="125"/>
        <end position="143"/>
    </location>
</feature>
<name>A0ABW7BUI4_9ACTN</name>
<feature type="domain" description="Phosphatidic acid phosphatase type 2/haloperoxidase" evidence="2">
    <location>
        <begin position="88"/>
        <end position="195"/>
    </location>
</feature>
<dbReference type="SUPFAM" id="SSF48317">
    <property type="entry name" value="Acid phosphatase/Vanadium-dependent haloperoxidase"/>
    <property type="match status" value="1"/>
</dbReference>
<dbReference type="InterPro" id="IPR036938">
    <property type="entry name" value="PAP2/HPO_sf"/>
</dbReference>
<evidence type="ECO:0000256" key="1">
    <source>
        <dbReference type="SAM" id="Phobius"/>
    </source>
</evidence>
<feature type="transmembrane region" description="Helical" evidence="1">
    <location>
        <begin position="180"/>
        <end position="198"/>
    </location>
</feature>
<evidence type="ECO:0000259" key="2">
    <source>
        <dbReference type="SMART" id="SM00014"/>
    </source>
</evidence>
<keyword evidence="1" id="KW-0812">Transmembrane</keyword>
<evidence type="ECO:0000313" key="4">
    <source>
        <dbReference type="Proteomes" id="UP001604282"/>
    </source>
</evidence>
<feature type="transmembrane region" description="Helical" evidence="1">
    <location>
        <begin position="65"/>
        <end position="82"/>
    </location>
</feature>
<dbReference type="Proteomes" id="UP001604282">
    <property type="component" value="Unassembled WGS sequence"/>
</dbReference>
<dbReference type="SMART" id="SM00014">
    <property type="entry name" value="acidPPc"/>
    <property type="match status" value="1"/>
</dbReference>
<gene>
    <name evidence="3" type="ORF">ACGFYS_19710</name>
</gene>
<reference evidence="3 4" key="1">
    <citation type="submission" date="2024-10" db="EMBL/GenBank/DDBJ databases">
        <title>The Natural Products Discovery Center: Release of the First 8490 Sequenced Strains for Exploring Actinobacteria Biosynthetic Diversity.</title>
        <authorList>
            <person name="Kalkreuter E."/>
            <person name="Kautsar S.A."/>
            <person name="Yang D."/>
            <person name="Bader C.D."/>
            <person name="Teijaro C.N."/>
            <person name="Fluegel L."/>
            <person name="Davis C.M."/>
            <person name="Simpson J.R."/>
            <person name="Lauterbach L."/>
            <person name="Steele A.D."/>
            <person name="Gui C."/>
            <person name="Meng S."/>
            <person name="Li G."/>
            <person name="Viehrig K."/>
            <person name="Ye F."/>
            <person name="Su P."/>
            <person name="Kiefer A.F."/>
            <person name="Nichols A."/>
            <person name="Cepeda A.J."/>
            <person name="Yan W."/>
            <person name="Fan B."/>
            <person name="Jiang Y."/>
            <person name="Adhikari A."/>
            <person name="Zheng C.-J."/>
            <person name="Schuster L."/>
            <person name="Cowan T.M."/>
            <person name="Smanski M.J."/>
            <person name="Chevrette M.G."/>
            <person name="De Carvalho L.P.S."/>
            <person name="Shen B."/>
        </authorList>
    </citation>
    <scope>NUCLEOTIDE SEQUENCE [LARGE SCALE GENOMIC DNA]</scope>
    <source>
        <strain evidence="3 4">NPDC048229</strain>
    </source>
</reference>
<proteinExistence type="predicted"/>
<feature type="transmembrane region" description="Helical" evidence="1">
    <location>
        <begin position="150"/>
        <end position="168"/>
    </location>
</feature>
<dbReference type="RefSeq" id="WP_229883549.1">
    <property type="nucleotide sequence ID" value="NZ_BMVV01000009.1"/>
</dbReference>
<keyword evidence="1" id="KW-0472">Membrane</keyword>
<keyword evidence="1" id="KW-1133">Transmembrane helix</keyword>
<feature type="transmembrane region" description="Helical" evidence="1">
    <location>
        <begin position="87"/>
        <end position="105"/>
    </location>
</feature>
<dbReference type="Gene3D" id="1.20.144.10">
    <property type="entry name" value="Phosphatidic acid phosphatase type 2/haloperoxidase"/>
    <property type="match status" value="1"/>
</dbReference>
<protein>
    <submittedName>
        <fullName evidence="3">Phosphatase PAP2 family protein</fullName>
    </submittedName>
</protein>
<keyword evidence="4" id="KW-1185">Reference proteome</keyword>
<dbReference type="InterPro" id="IPR000326">
    <property type="entry name" value="PAP2/HPO"/>
</dbReference>
<organism evidence="3 4">
    <name type="scientific">Streptomyces omiyaensis</name>
    <dbReference type="NCBI Taxonomy" id="68247"/>
    <lineage>
        <taxon>Bacteria</taxon>
        <taxon>Bacillati</taxon>
        <taxon>Actinomycetota</taxon>
        <taxon>Actinomycetes</taxon>
        <taxon>Kitasatosporales</taxon>
        <taxon>Streptomycetaceae</taxon>
        <taxon>Streptomyces</taxon>
    </lineage>
</organism>
<accession>A0ABW7BUI4</accession>
<dbReference type="Pfam" id="PF01569">
    <property type="entry name" value="PAP2"/>
    <property type="match status" value="1"/>
</dbReference>
<sequence length="218" mass="21471">MLPPSSRPWLGPVAVLAALLGALLGLRYAGADGPGALDTRLRAATDAAGPAGWHLARATDFLGEPLGAAALVAAAVTASLLLRHPRAAVLVVAGTGLTVAATTLLKPLVGRTIHGGFLSYPSGHTGFLTAFALAVALGAAGRFRLGRTAGGCLVLAAALLAGAAMGWAQVVTGAHYPTDALGGWCTALVVVPAAAWLIDRAAAGEAGRPAGTGRRGPA</sequence>
<comment type="caution">
    <text evidence="3">The sequence shown here is derived from an EMBL/GenBank/DDBJ whole genome shotgun (WGS) entry which is preliminary data.</text>
</comment>